<dbReference type="CDD" id="cd10787">
    <property type="entry name" value="LamB_YcsF_like"/>
    <property type="match status" value="1"/>
</dbReference>
<dbReference type="SUPFAM" id="SSF88713">
    <property type="entry name" value="Glycoside hydrolase/deacetylase"/>
    <property type="match status" value="1"/>
</dbReference>
<evidence type="ECO:0000313" key="1">
    <source>
        <dbReference type="EMBL" id="SFX77059.1"/>
    </source>
</evidence>
<dbReference type="RefSeq" id="WP_072327138.1">
    <property type="nucleotide sequence ID" value="NZ_FPJW01000013.1"/>
</dbReference>
<dbReference type="NCBIfam" id="NF003816">
    <property type="entry name" value="PRK05406.1-5"/>
    <property type="match status" value="1"/>
</dbReference>
<accession>A0A1K1ZTK3</accession>
<dbReference type="Gene3D" id="3.20.20.370">
    <property type="entry name" value="Glycoside hydrolase/deacetylase"/>
    <property type="match status" value="1"/>
</dbReference>
<dbReference type="AlphaFoldDB" id="A0A1K1ZTK3"/>
<proteinExistence type="predicted"/>
<name>A0A1K1ZTK3_9GAMM</name>
<keyword evidence="2" id="KW-1185">Reference proteome</keyword>
<dbReference type="GO" id="GO:0005975">
    <property type="term" value="P:carbohydrate metabolic process"/>
    <property type="evidence" value="ECO:0007669"/>
    <property type="project" value="InterPro"/>
</dbReference>
<reference evidence="1 2" key="1">
    <citation type="submission" date="2016-11" db="EMBL/GenBank/DDBJ databases">
        <authorList>
            <person name="Jaros S."/>
            <person name="Januszkiewicz K."/>
            <person name="Wedrychowicz H."/>
        </authorList>
    </citation>
    <scope>NUCLEOTIDE SEQUENCE [LARGE SCALE GENOMIC DNA]</scope>
    <source>
        <strain evidence="1 2">DSM 21637</strain>
    </source>
</reference>
<dbReference type="EMBL" id="FPJW01000013">
    <property type="protein sequence ID" value="SFX77059.1"/>
    <property type="molecule type" value="Genomic_DNA"/>
</dbReference>
<dbReference type="STRING" id="1122209.SAMN02745752_02822"/>
<dbReference type="OrthoDB" id="9773478at2"/>
<dbReference type="InterPro" id="IPR011330">
    <property type="entry name" value="Glyco_hydro/deAcase_b/a-brl"/>
</dbReference>
<dbReference type="Proteomes" id="UP000182350">
    <property type="component" value="Unassembled WGS sequence"/>
</dbReference>
<dbReference type="NCBIfam" id="NF003814">
    <property type="entry name" value="PRK05406.1-3"/>
    <property type="match status" value="1"/>
</dbReference>
<dbReference type="InterPro" id="IPR005501">
    <property type="entry name" value="LamB/YcsF/PxpA-like"/>
</dbReference>
<evidence type="ECO:0000313" key="2">
    <source>
        <dbReference type="Proteomes" id="UP000182350"/>
    </source>
</evidence>
<sequence length="240" mass="26329">MLINADVGESFGCWQMGQDALLMPWLDQASIACGFHAGDPAVMVKTVQLALEHRVEMGAHPSYPDLQGFGRRSMAMKPEEVTALIRYQVGALQAIAEAEGGQLGYVKPHGALYNDMMQNEQLLLAVMEAVAGLNRSRSQPLRLMLLAQMDNTQVQQLAEARDLPLYFEAFADRGYQADGWLIPRGQPGALLQTEAEVQQQANRLLRGDPVQADSLCLHGDHPQALAFAEALFQAVKHHAL</sequence>
<dbReference type="PANTHER" id="PTHR30292">
    <property type="entry name" value="UNCHARACTERIZED PROTEIN YBGL-RELATED"/>
    <property type="match status" value="1"/>
</dbReference>
<gene>
    <name evidence="1" type="ORF">SAMN02745752_02822</name>
</gene>
<dbReference type="Pfam" id="PF03746">
    <property type="entry name" value="LamB_YcsF"/>
    <property type="match status" value="1"/>
</dbReference>
<dbReference type="PANTHER" id="PTHR30292:SF0">
    <property type="entry name" value="5-OXOPROLINASE SUBUNIT A"/>
    <property type="match status" value="1"/>
</dbReference>
<protein>
    <submittedName>
        <fullName evidence="1">UPF0271 protein</fullName>
    </submittedName>
</protein>
<organism evidence="1 2">
    <name type="scientific">Marinospirillum alkaliphilum DSM 21637</name>
    <dbReference type="NCBI Taxonomy" id="1122209"/>
    <lineage>
        <taxon>Bacteria</taxon>
        <taxon>Pseudomonadati</taxon>
        <taxon>Pseudomonadota</taxon>
        <taxon>Gammaproteobacteria</taxon>
        <taxon>Oceanospirillales</taxon>
        <taxon>Oceanospirillaceae</taxon>
        <taxon>Marinospirillum</taxon>
    </lineage>
</organism>